<evidence type="ECO:0000313" key="4">
    <source>
        <dbReference type="Proteomes" id="UP000199656"/>
    </source>
</evidence>
<keyword evidence="4" id="KW-1185">Reference proteome</keyword>
<evidence type="ECO:0000313" key="3">
    <source>
        <dbReference type="EMBL" id="SEA70115.1"/>
    </source>
</evidence>
<dbReference type="InterPro" id="IPR036890">
    <property type="entry name" value="HATPase_C_sf"/>
</dbReference>
<dbReference type="Gene3D" id="3.30.565.10">
    <property type="entry name" value="Histidine kinase-like ATPase, C-terminal domain"/>
    <property type="match status" value="1"/>
</dbReference>
<feature type="chain" id="PRO_5011708159" evidence="2">
    <location>
        <begin position="38"/>
        <end position="351"/>
    </location>
</feature>
<dbReference type="SUPFAM" id="SSF55874">
    <property type="entry name" value="ATPase domain of HSP90 chaperone/DNA topoisomerase II/histidine kinase"/>
    <property type="match status" value="1"/>
</dbReference>
<sequence length="351" mass="39242">MNITIGRRLTICFICSCFRHMRNIGAVLLGGSMSAFAGDLRQSGDQAAAGPLAFFNKDIVAYKLLAGRLLLQANLDGGQMTAAEREWIFYAGLVILVLLLALLGIRFRTSRLTQSRRRVQAIQSANAFLTYDELKTNDEFKKKLIAIIANDFSSPLKQISAITARLGQQASDPAVTTAFIKEISVIARGALCVFDNILKWIKLQLSGFVYVKYPCRPYEILQGVLGIVAPRMEEKGIVFVNQVPQQLVVEADAEMLKMIQQHLLQLAIHFTDPGRLMVVSAWEELSLAHIRLITEPSEDVEEVLKSLGNWQQNMYALSYAMTEDFVHKMNGKLALSSVDQRYLVFHVTFPV</sequence>
<evidence type="ECO:0000256" key="1">
    <source>
        <dbReference type="SAM" id="Phobius"/>
    </source>
</evidence>
<dbReference type="GO" id="GO:0016301">
    <property type="term" value="F:kinase activity"/>
    <property type="evidence" value="ECO:0007669"/>
    <property type="project" value="UniProtKB-KW"/>
</dbReference>
<keyword evidence="3" id="KW-0808">Transferase</keyword>
<keyword evidence="1" id="KW-0472">Membrane</keyword>
<dbReference type="AlphaFoldDB" id="A0A1H4DBG7"/>
<keyword evidence="2" id="KW-0732">Signal</keyword>
<gene>
    <name evidence="3" type="ORF">SAMN05660909_03031</name>
</gene>
<name>A0A1H4DBG7_9BACT</name>
<feature type="transmembrane region" description="Helical" evidence="1">
    <location>
        <begin position="87"/>
        <end position="107"/>
    </location>
</feature>
<keyword evidence="1" id="KW-0812">Transmembrane</keyword>
<feature type="signal peptide" evidence="2">
    <location>
        <begin position="1"/>
        <end position="37"/>
    </location>
</feature>
<organism evidence="3 4">
    <name type="scientific">Chitinophaga terrae</name>
    <name type="common">ex Kim and Jung 2007</name>
    <dbReference type="NCBI Taxonomy" id="408074"/>
    <lineage>
        <taxon>Bacteria</taxon>
        <taxon>Pseudomonadati</taxon>
        <taxon>Bacteroidota</taxon>
        <taxon>Chitinophagia</taxon>
        <taxon>Chitinophagales</taxon>
        <taxon>Chitinophagaceae</taxon>
        <taxon>Chitinophaga</taxon>
    </lineage>
</organism>
<keyword evidence="3" id="KW-0418">Kinase</keyword>
<dbReference type="Proteomes" id="UP000199656">
    <property type="component" value="Unassembled WGS sequence"/>
</dbReference>
<keyword evidence="1" id="KW-1133">Transmembrane helix</keyword>
<dbReference type="OrthoDB" id="1301080at2"/>
<proteinExistence type="predicted"/>
<accession>A0A1H4DBG7</accession>
<dbReference type="RefSeq" id="WP_139170181.1">
    <property type="nucleotide sequence ID" value="NZ_BKAT01000046.1"/>
</dbReference>
<evidence type="ECO:0000256" key="2">
    <source>
        <dbReference type="SAM" id="SignalP"/>
    </source>
</evidence>
<reference evidence="4" key="1">
    <citation type="submission" date="2016-10" db="EMBL/GenBank/DDBJ databases">
        <authorList>
            <person name="Varghese N."/>
            <person name="Submissions S."/>
        </authorList>
    </citation>
    <scope>NUCLEOTIDE SEQUENCE [LARGE SCALE GENOMIC DNA]</scope>
    <source>
        <strain evidence="4">DSM 23920</strain>
    </source>
</reference>
<dbReference type="EMBL" id="FNRL01000013">
    <property type="protein sequence ID" value="SEA70115.1"/>
    <property type="molecule type" value="Genomic_DNA"/>
</dbReference>
<dbReference type="STRING" id="408074.SAMN05660909_03031"/>
<protein>
    <submittedName>
        <fullName evidence="3">Signal transduction histidine kinase</fullName>
    </submittedName>
</protein>